<reference evidence="1 2" key="1">
    <citation type="submission" date="2018-03" db="EMBL/GenBank/DDBJ databases">
        <title>Genomic Encyclopedia of Archaeal and Bacterial Type Strains, Phase II (KMG-II): from individual species to whole genera.</title>
        <authorList>
            <person name="Goeker M."/>
        </authorList>
    </citation>
    <scope>NUCLEOTIDE SEQUENCE [LARGE SCALE GENOMIC DNA]</scope>
    <source>
        <strain evidence="1 2">DSM 25027</strain>
    </source>
</reference>
<evidence type="ECO:0000313" key="2">
    <source>
        <dbReference type="Proteomes" id="UP000237640"/>
    </source>
</evidence>
<keyword evidence="2" id="KW-1185">Reference proteome</keyword>
<name>A0A2T0MD80_9FLAO</name>
<dbReference type="EMBL" id="PVYX01000002">
    <property type="protein sequence ID" value="PRX55432.1"/>
    <property type="molecule type" value="Genomic_DNA"/>
</dbReference>
<proteinExistence type="predicted"/>
<sequence length="180" mass="18805">MIIKMIITRIAAMGGAKMDAVETATAVPVSIVDTTGFAKPPVVEEDANRPVALAPFIAVAVPPPAIMARDHVTTGSRSTTVDTITAVPATPAKGMAKLSKALSTHGMKYPKISTKVATPKTINAGKPPIHCQLSFSSQTPKYAAKLNANRGKKTRNPTDAANPTPKKILIIVSGVILIMD</sequence>
<gene>
    <name evidence="1" type="ORF">CLV81_3844</name>
</gene>
<organism evidence="1 2">
    <name type="scientific">Flagellimonas meridianipacifica</name>
    <dbReference type="NCBI Taxonomy" id="1080225"/>
    <lineage>
        <taxon>Bacteria</taxon>
        <taxon>Pseudomonadati</taxon>
        <taxon>Bacteroidota</taxon>
        <taxon>Flavobacteriia</taxon>
        <taxon>Flavobacteriales</taxon>
        <taxon>Flavobacteriaceae</taxon>
        <taxon>Flagellimonas</taxon>
    </lineage>
</organism>
<dbReference type="AlphaFoldDB" id="A0A2T0MD80"/>
<evidence type="ECO:0000313" key="1">
    <source>
        <dbReference type="EMBL" id="PRX55432.1"/>
    </source>
</evidence>
<comment type="caution">
    <text evidence="1">The sequence shown here is derived from an EMBL/GenBank/DDBJ whole genome shotgun (WGS) entry which is preliminary data.</text>
</comment>
<protein>
    <submittedName>
        <fullName evidence="1">Uncharacterized protein</fullName>
    </submittedName>
</protein>
<accession>A0A2T0MD80</accession>
<dbReference type="Proteomes" id="UP000237640">
    <property type="component" value="Unassembled WGS sequence"/>
</dbReference>